<evidence type="ECO:0000313" key="1">
    <source>
        <dbReference type="EMBL" id="EGA94032.1"/>
    </source>
</evidence>
<dbReference type="RefSeq" id="WP_003500075.1">
    <property type="nucleotide sequence ID" value="NZ_GL834309.1"/>
</dbReference>
<proteinExistence type="predicted"/>
<protein>
    <recommendedName>
        <fullName evidence="3">HNH endonuclease 5 domain-containing protein</fullName>
    </recommendedName>
</protein>
<dbReference type="EMBL" id="ADLQ01000048">
    <property type="protein sequence ID" value="EGA94032.1"/>
    <property type="molecule type" value="Genomic_DNA"/>
</dbReference>
<dbReference type="HOGENOM" id="CLU_1092855_0_0_9"/>
<dbReference type="Proteomes" id="UP000002970">
    <property type="component" value="Unassembled WGS sequence"/>
</dbReference>
<gene>
    <name evidence="1" type="ORF">HMPREF9474_02051</name>
</gene>
<dbReference type="eggNOG" id="ENOG502ZBIZ">
    <property type="taxonomic scope" value="Bacteria"/>
</dbReference>
<organism evidence="1 2">
    <name type="scientific">Clostridium symbiosum (strain WAL-14163)</name>
    <dbReference type="NCBI Taxonomy" id="742740"/>
    <lineage>
        <taxon>Bacteria</taxon>
        <taxon>Bacillati</taxon>
        <taxon>Bacillota</taxon>
        <taxon>Clostridia</taxon>
        <taxon>Lachnospirales</taxon>
        <taxon>Lachnospiraceae</taxon>
        <taxon>Otoolea</taxon>
    </lineage>
</organism>
<evidence type="ECO:0008006" key="3">
    <source>
        <dbReference type="Google" id="ProtNLM"/>
    </source>
</evidence>
<sequence>MARQEHTGICHICGEYKKLTYEHIPPEAAFNSQRRKMSTVKELMENKKDNRAPWDIEGLKYKQFQQGTGFFTLCGECNSFTGAKYGVTYSDFIKAIGAEILKIPKEKRKQGLSFHVEQINLLAFFKQVISMFCSLNTEQFGISFKDFLLNESSTNFDTSIYKVCMYLHAGRVDRLVPFQTQLNIKTGNMEFCSEISTFPVGFIFYDISHNRTTSFCGSDITSFSQCDYSSLYNLDIQIPFLECNTPFGLDFRTF</sequence>
<reference evidence="1 2" key="1">
    <citation type="submission" date="2010-12" db="EMBL/GenBank/DDBJ databases">
        <title>The Genome Sequence of Clostridium symbiosum strain WAL-14163.</title>
        <authorList>
            <person name="Earl A."/>
            <person name="Ward D."/>
            <person name="Feldgarden M."/>
            <person name="Gevers D."/>
            <person name="Finegold S.M."/>
            <person name="Summanen P.H."/>
            <person name="Molitoris D.R."/>
            <person name="Vaisanen M.L."/>
            <person name="Daigneault M."/>
            <person name="Young S.K."/>
            <person name="Zeng Q."/>
            <person name="Gargeya S."/>
            <person name="Fitzgerald M."/>
            <person name="Haas B."/>
            <person name="Abouelleil A."/>
            <person name="Alvarado L."/>
            <person name="Arachchi H.M."/>
            <person name="Berlin A."/>
            <person name="Brown A."/>
            <person name="Chapman S.B."/>
            <person name="Chen Z."/>
            <person name="Dunbar C."/>
            <person name="Freedman E."/>
            <person name="Gearin G."/>
            <person name="Gellesch M."/>
            <person name="Goldberg J."/>
            <person name="Griggs A."/>
            <person name="Gujja S."/>
            <person name="Heilman E."/>
            <person name="Heiman D."/>
            <person name="Howarth C."/>
            <person name="Larson L."/>
            <person name="Lui A."/>
            <person name="MacDonald P.J.P."/>
            <person name="Mehta T."/>
            <person name="Montmayeur A."/>
            <person name="Murphy C."/>
            <person name="Neiman D."/>
            <person name="Pearson M."/>
            <person name="Priest M."/>
            <person name="Roberts A."/>
            <person name="Saif S."/>
            <person name="Shea T."/>
            <person name="Shenoy N."/>
            <person name="Sisk P."/>
            <person name="Stolte C."/>
            <person name="Sykes S."/>
            <person name="White J."/>
            <person name="Yandava C."/>
            <person name="Nusbaum C."/>
            <person name="Birren B."/>
        </authorList>
    </citation>
    <scope>NUCLEOTIDE SEQUENCE [LARGE SCALE GENOMIC DNA]</scope>
    <source>
        <strain evidence="1 2">WAL-14163</strain>
    </source>
</reference>
<comment type="caution">
    <text evidence="1">The sequence shown here is derived from an EMBL/GenBank/DDBJ whole genome shotgun (WGS) entry which is preliminary data.</text>
</comment>
<keyword evidence="2" id="KW-1185">Reference proteome</keyword>
<name>E7GMA6_CLOS6</name>
<dbReference type="AlphaFoldDB" id="E7GMA6"/>
<accession>E7GMA6</accession>
<evidence type="ECO:0000313" key="2">
    <source>
        <dbReference type="Proteomes" id="UP000002970"/>
    </source>
</evidence>